<dbReference type="InterPro" id="IPR004210">
    <property type="entry name" value="BESS_motif"/>
</dbReference>
<name>A0ABN7AL66_9HEMI</name>
<dbReference type="EMBL" id="AP028912">
    <property type="protein sequence ID" value="BES92980.1"/>
    <property type="molecule type" value="Genomic_DNA"/>
</dbReference>
<dbReference type="PROSITE" id="PS51029">
    <property type="entry name" value="MADF"/>
    <property type="match status" value="1"/>
</dbReference>
<gene>
    <name evidence="5" type="ORF">NTJ_05789</name>
</gene>
<organism evidence="5 6">
    <name type="scientific">Nesidiocoris tenuis</name>
    <dbReference type="NCBI Taxonomy" id="355587"/>
    <lineage>
        <taxon>Eukaryota</taxon>
        <taxon>Metazoa</taxon>
        <taxon>Ecdysozoa</taxon>
        <taxon>Arthropoda</taxon>
        <taxon>Hexapoda</taxon>
        <taxon>Insecta</taxon>
        <taxon>Pterygota</taxon>
        <taxon>Neoptera</taxon>
        <taxon>Paraneoptera</taxon>
        <taxon>Hemiptera</taxon>
        <taxon>Heteroptera</taxon>
        <taxon>Panheteroptera</taxon>
        <taxon>Cimicomorpha</taxon>
        <taxon>Miridae</taxon>
        <taxon>Dicyphina</taxon>
        <taxon>Nesidiocoris</taxon>
    </lineage>
</organism>
<evidence type="ECO:0000259" key="3">
    <source>
        <dbReference type="PROSITE" id="PS51029"/>
    </source>
</evidence>
<feature type="compositionally biased region" description="Acidic residues" evidence="2">
    <location>
        <begin position="128"/>
        <end position="146"/>
    </location>
</feature>
<feature type="domain" description="MADF" evidence="3">
    <location>
        <begin position="11"/>
        <end position="115"/>
    </location>
</feature>
<dbReference type="Proteomes" id="UP001307889">
    <property type="component" value="Chromosome 4"/>
</dbReference>
<reference evidence="5 6" key="1">
    <citation type="submission" date="2023-09" db="EMBL/GenBank/DDBJ databases">
        <title>Nesidiocoris tenuis whole genome shotgun sequence.</title>
        <authorList>
            <person name="Shibata T."/>
            <person name="Shimoda M."/>
            <person name="Kobayashi T."/>
            <person name="Uehara T."/>
        </authorList>
    </citation>
    <scope>NUCLEOTIDE SEQUENCE [LARGE SCALE GENOMIC DNA]</scope>
    <source>
        <strain evidence="5 6">Japan</strain>
    </source>
</reference>
<proteinExistence type="predicted"/>
<comment type="subcellular location">
    <subcellularLocation>
        <location evidence="1">Nucleus</location>
    </subcellularLocation>
</comment>
<keyword evidence="1" id="KW-0539">Nucleus</keyword>
<sequence length="254" mass="29660">MAKVPIPDIDRFIELVKAHPALYDKADPSYKNLNKKQKLWSQVCNELLCNWPQLDAKTKLRVMHEVQQKWLNLRTCFSRDIATHRKAMLKDPVSAKKRHRYLHYKKLLFLLPPSEYAQALTPNVVEKDNEDERFEEDKNDFDDDMNGFEETEDVDSYIEEVPVEAPQTPKSRNGVKSRYSTDQSAMGAGNNYNNDDEDDDIVPIPDVSHQTENIDENVNFVLSLVPTLRSFSEEQQFDAKIEIMRVLKQFKLKR</sequence>
<feature type="domain" description="BESS" evidence="4">
    <location>
        <begin position="214"/>
        <end position="253"/>
    </location>
</feature>
<dbReference type="InterPro" id="IPR006578">
    <property type="entry name" value="MADF-dom"/>
</dbReference>
<dbReference type="Pfam" id="PF10545">
    <property type="entry name" value="MADF_DNA_bdg"/>
    <property type="match status" value="1"/>
</dbReference>
<evidence type="ECO:0000256" key="1">
    <source>
        <dbReference type="PROSITE-ProRule" id="PRU00371"/>
    </source>
</evidence>
<dbReference type="SMART" id="SM00595">
    <property type="entry name" value="MADF"/>
    <property type="match status" value="1"/>
</dbReference>
<feature type="region of interest" description="Disordered" evidence="2">
    <location>
        <begin position="166"/>
        <end position="197"/>
    </location>
</feature>
<evidence type="ECO:0000259" key="4">
    <source>
        <dbReference type="PROSITE" id="PS51031"/>
    </source>
</evidence>
<evidence type="ECO:0000256" key="2">
    <source>
        <dbReference type="SAM" id="MobiDB-lite"/>
    </source>
</evidence>
<evidence type="ECO:0000313" key="6">
    <source>
        <dbReference type="Proteomes" id="UP001307889"/>
    </source>
</evidence>
<dbReference type="InterPro" id="IPR039353">
    <property type="entry name" value="TF_Adf1"/>
</dbReference>
<dbReference type="PROSITE" id="PS51031">
    <property type="entry name" value="BESS"/>
    <property type="match status" value="1"/>
</dbReference>
<accession>A0ABN7AL66</accession>
<dbReference type="Pfam" id="PF02944">
    <property type="entry name" value="BESS"/>
    <property type="match status" value="1"/>
</dbReference>
<dbReference type="PANTHER" id="PTHR12243">
    <property type="entry name" value="MADF DOMAIN TRANSCRIPTION FACTOR"/>
    <property type="match status" value="1"/>
</dbReference>
<dbReference type="PANTHER" id="PTHR12243:SF69">
    <property type="entry name" value="SI:CH73-59F11.3"/>
    <property type="match status" value="1"/>
</dbReference>
<feature type="region of interest" description="Disordered" evidence="2">
    <location>
        <begin position="127"/>
        <end position="146"/>
    </location>
</feature>
<evidence type="ECO:0000313" key="5">
    <source>
        <dbReference type="EMBL" id="BES92980.1"/>
    </source>
</evidence>
<protein>
    <submittedName>
        <fullName evidence="5">BESS motif</fullName>
    </submittedName>
</protein>
<keyword evidence="6" id="KW-1185">Reference proteome</keyword>